<evidence type="ECO:0000313" key="3">
    <source>
        <dbReference type="Proteomes" id="UP000813427"/>
    </source>
</evidence>
<gene>
    <name evidence="2" type="ORF">BKA59DRAFT_437012</name>
</gene>
<dbReference type="AlphaFoldDB" id="A0A8K0S425"/>
<evidence type="ECO:0000259" key="1">
    <source>
        <dbReference type="Pfam" id="PF14737"/>
    </source>
</evidence>
<dbReference type="SUPFAM" id="SSF48452">
    <property type="entry name" value="TPR-like"/>
    <property type="match status" value="1"/>
</dbReference>
<organism evidence="2 3">
    <name type="scientific">Fusarium tricinctum</name>
    <dbReference type="NCBI Taxonomy" id="61284"/>
    <lineage>
        <taxon>Eukaryota</taxon>
        <taxon>Fungi</taxon>
        <taxon>Dikarya</taxon>
        <taxon>Ascomycota</taxon>
        <taxon>Pezizomycotina</taxon>
        <taxon>Sordariomycetes</taxon>
        <taxon>Hypocreomycetidae</taxon>
        <taxon>Hypocreales</taxon>
        <taxon>Nectriaceae</taxon>
        <taxon>Fusarium</taxon>
        <taxon>Fusarium tricinctum species complex</taxon>
    </lineage>
</organism>
<dbReference type="Proteomes" id="UP000813427">
    <property type="component" value="Unassembled WGS sequence"/>
</dbReference>
<dbReference type="OrthoDB" id="2423701at2759"/>
<reference evidence="2" key="1">
    <citation type="journal article" date="2021" name="Nat. Commun.">
        <title>Genetic determinants of endophytism in the Arabidopsis root mycobiome.</title>
        <authorList>
            <person name="Mesny F."/>
            <person name="Miyauchi S."/>
            <person name="Thiergart T."/>
            <person name="Pickel B."/>
            <person name="Atanasova L."/>
            <person name="Karlsson M."/>
            <person name="Huettel B."/>
            <person name="Barry K.W."/>
            <person name="Haridas S."/>
            <person name="Chen C."/>
            <person name="Bauer D."/>
            <person name="Andreopoulos W."/>
            <person name="Pangilinan J."/>
            <person name="LaButti K."/>
            <person name="Riley R."/>
            <person name="Lipzen A."/>
            <person name="Clum A."/>
            <person name="Drula E."/>
            <person name="Henrissat B."/>
            <person name="Kohler A."/>
            <person name="Grigoriev I.V."/>
            <person name="Martin F.M."/>
            <person name="Hacquard S."/>
        </authorList>
    </citation>
    <scope>NUCLEOTIDE SEQUENCE</scope>
    <source>
        <strain evidence="2">MPI-SDFR-AT-0068</strain>
    </source>
</reference>
<dbReference type="EMBL" id="JAGPXF010000003">
    <property type="protein sequence ID" value="KAH7252852.1"/>
    <property type="molecule type" value="Genomic_DNA"/>
</dbReference>
<dbReference type="Pfam" id="PF14737">
    <property type="entry name" value="DUF4470"/>
    <property type="match status" value="1"/>
</dbReference>
<dbReference type="InterPro" id="IPR011990">
    <property type="entry name" value="TPR-like_helical_dom_sf"/>
</dbReference>
<evidence type="ECO:0000313" key="2">
    <source>
        <dbReference type="EMBL" id="KAH7252852.1"/>
    </source>
</evidence>
<proteinExistence type="predicted"/>
<sequence length="848" mass="97521">MLVLLEVLKIMLTDDTAEENYEEASIVDPNNPAPLISLCSTNFERGDYRNAINYIQKVLSLSQARNLESQDMQNLYYRAAQCFLYLSRPEPAKVMAQNIGDHSMRTALLYATEKMQIFHEQVDLATHRSLVMDRLHRFKPSLSQIPEYFPTGHDKAESLFDEMLQKSITPKDDIALLFCGSGDARHVFATILSTASKERLIETKLCRNIHFTMVDHSPPVFARNLLMFEMLSHYWVLKSQNTPGYEDMMSVMAYIYTCHLVPPYVYEKALEYIDRLLNKLGPGKLSTPGLLLASKDIPAVTHVLRQWRQGLGSEYCVADVRTYLSQAFDRKSFKDLGVLFSTHSFVENREPAIYNLIDEFSRNNEIQEISAYINDNWKINPTLFDLDLEHLRGQEYGLFTTLEFLPMSIVNRFESVVKTPSLTIPDFGQILDNLGHALFNLEHRLTIELIIGDMADVMDRIRYDILEHRMGMSVCKQYPKVYDRIHLSNIPDYVGGPLTVFTCCPALLSKDRASTLQFRCLLNPSRFRGHQDFQSEYLSMYDNDQIAQHFHLRRQPSAADSNPKRHELAVSTNEYLSAFILEYYMTWEYQDEGPIGVDEGLSKSSFEKWVYSILLKICLPYERTLISDRPVESPLNLTQFFRLLVHLSEIGYPAHWLSNIIRTVCSGAINTTARAPCELIATPEVLDVDHPNETLNLQPWTSELTTLLSIWYNLLPFGHIPTSNCISPLSAISQYSVTFPSFRSGNLHLPRFMILLWNVETAPQPPTDIRHFLLNQLRSTTATHDIHIVTCFQHNIHINTSKFWLRDDVVETIKLGSWKVYIARTDSWAVESQGVEASHGLIKLERWL</sequence>
<feature type="domain" description="DUF4470" evidence="1">
    <location>
        <begin position="150"/>
        <end position="256"/>
    </location>
</feature>
<dbReference type="Gene3D" id="1.25.40.10">
    <property type="entry name" value="Tetratricopeptide repeat domain"/>
    <property type="match status" value="1"/>
</dbReference>
<keyword evidence="3" id="KW-1185">Reference proteome</keyword>
<protein>
    <recommendedName>
        <fullName evidence="1">DUF4470 domain-containing protein</fullName>
    </recommendedName>
</protein>
<accession>A0A8K0S425</accession>
<comment type="caution">
    <text evidence="2">The sequence shown here is derived from an EMBL/GenBank/DDBJ whole genome shotgun (WGS) entry which is preliminary data.</text>
</comment>
<dbReference type="InterPro" id="IPR027974">
    <property type="entry name" value="DUF4470"/>
</dbReference>
<name>A0A8K0S425_9HYPO</name>